<organism evidence="2 3">
    <name type="scientific">Liquidambar formosana</name>
    <name type="common">Formosan gum</name>
    <dbReference type="NCBI Taxonomy" id="63359"/>
    <lineage>
        <taxon>Eukaryota</taxon>
        <taxon>Viridiplantae</taxon>
        <taxon>Streptophyta</taxon>
        <taxon>Embryophyta</taxon>
        <taxon>Tracheophyta</taxon>
        <taxon>Spermatophyta</taxon>
        <taxon>Magnoliopsida</taxon>
        <taxon>eudicotyledons</taxon>
        <taxon>Gunneridae</taxon>
        <taxon>Pentapetalae</taxon>
        <taxon>Saxifragales</taxon>
        <taxon>Altingiaceae</taxon>
        <taxon>Liquidambar</taxon>
    </lineage>
</organism>
<dbReference type="Pfam" id="PF01535">
    <property type="entry name" value="PPR"/>
    <property type="match status" value="2"/>
</dbReference>
<dbReference type="GO" id="GO:0009451">
    <property type="term" value="P:RNA modification"/>
    <property type="evidence" value="ECO:0007669"/>
    <property type="project" value="InterPro"/>
</dbReference>
<sequence>MRPLVAKSPRLKRAMGSWAVETKVTKAVKQTSNATFLRPRLRESSSLHHICPSRVSRFLLPFHYLSHNFHQKHRNALLPINLSPLLSPPTAHLPLYLHTYSHFSTVFQPFDEMLKRHQNLEDTRFHYALHLLKSSTLRPDNLVAIVVHCLILKIGALAYLPISTSLLIAYSRTGDLGSSCTLFDEILHRDVILWNAMITASVENRYFRCALDFFVAMMEEGSGFDSTTLLIVVSVLSQMNDLIRGQVLHGLSLKAGMLSDTFLCNALTDMYMKCCDLSSSVCMFEEMEL</sequence>
<proteinExistence type="predicted"/>
<protein>
    <recommendedName>
        <fullName evidence="4">Pentatricopeptide repeat-containing protein</fullName>
    </recommendedName>
</protein>
<name>A0AAP0RRL3_LIQFO</name>
<dbReference type="Gene3D" id="1.25.40.10">
    <property type="entry name" value="Tetratricopeptide repeat domain"/>
    <property type="match status" value="1"/>
</dbReference>
<evidence type="ECO:0000256" key="1">
    <source>
        <dbReference type="ARBA" id="ARBA00022737"/>
    </source>
</evidence>
<reference evidence="2 3" key="1">
    <citation type="journal article" date="2024" name="Plant J.">
        <title>Genome sequences and population genomics reveal climatic adaptation and genomic divergence between two closely related sweetgum species.</title>
        <authorList>
            <person name="Xu W.Q."/>
            <person name="Ren C.Q."/>
            <person name="Zhang X.Y."/>
            <person name="Comes H.P."/>
            <person name="Liu X.H."/>
            <person name="Li Y.G."/>
            <person name="Kettle C.J."/>
            <person name="Jalonen R."/>
            <person name="Gaisberger H."/>
            <person name="Ma Y.Z."/>
            <person name="Qiu Y.X."/>
        </authorList>
    </citation>
    <scope>NUCLEOTIDE SEQUENCE [LARGE SCALE GENOMIC DNA]</scope>
    <source>
        <strain evidence="2">Hangzhou</strain>
    </source>
</reference>
<evidence type="ECO:0000313" key="2">
    <source>
        <dbReference type="EMBL" id="KAK9283308.1"/>
    </source>
</evidence>
<comment type="caution">
    <text evidence="2">The sequence shown here is derived from an EMBL/GenBank/DDBJ whole genome shotgun (WGS) entry which is preliminary data.</text>
</comment>
<accession>A0AAP0RRL3</accession>
<dbReference type="PANTHER" id="PTHR47926">
    <property type="entry name" value="PENTATRICOPEPTIDE REPEAT-CONTAINING PROTEIN"/>
    <property type="match status" value="1"/>
</dbReference>
<gene>
    <name evidence="2" type="ORF">L1049_011546</name>
</gene>
<dbReference type="EMBL" id="JBBPBK010000006">
    <property type="protein sequence ID" value="KAK9283308.1"/>
    <property type="molecule type" value="Genomic_DNA"/>
</dbReference>
<dbReference type="InterPro" id="IPR002885">
    <property type="entry name" value="PPR_rpt"/>
</dbReference>
<keyword evidence="3" id="KW-1185">Reference proteome</keyword>
<keyword evidence="1" id="KW-0677">Repeat</keyword>
<dbReference type="InterPro" id="IPR011990">
    <property type="entry name" value="TPR-like_helical_dom_sf"/>
</dbReference>
<dbReference type="AlphaFoldDB" id="A0AAP0RRL3"/>
<dbReference type="PANTHER" id="PTHR47926:SF342">
    <property type="entry name" value="TETRATRICOPEPTIDE-LIKE HELICAL DOMAIN-CONTAINING PROTEIN-RELATED"/>
    <property type="match status" value="1"/>
</dbReference>
<dbReference type="GO" id="GO:0003723">
    <property type="term" value="F:RNA binding"/>
    <property type="evidence" value="ECO:0007669"/>
    <property type="project" value="InterPro"/>
</dbReference>
<dbReference type="Proteomes" id="UP001415857">
    <property type="component" value="Unassembled WGS sequence"/>
</dbReference>
<evidence type="ECO:0008006" key="4">
    <source>
        <dbReference type="Google" id="ProtNLM"/>
    </source>
</evidence>
<dbReference type="InterPro" id="IPR046960">
    <property type="entry name" value="PPR_At4g14850-like_plant"/>
</dbReference>
<evidence type="ECO:0000313" key="3">
    <source>
        <dbReference type="Proteomes" id="UP001415857"/>
    </source>
</evidence>